<dbReference type="RefSeq" id="WP_128760687.1">
    <property type="nucleotide sequence ID" value="NZ_QOVI01000002.1"/>
</dbReference>
<evidence type="ECO:0000313" key="1">
    <source>
        <dbReference type="EMBL" id="RXG17044.1"/>
    </source>
</evidence>
<dbReference type="AlphaFoldDB" id="A0A4Q0NY99"/>
<evidence type="ECO:0000313" key="2">
    <source>
        <dbReference type="Proteomes" id="UP000289821"/>
    </source>
</evidence>
<organism evidence="1 2">
    <name type="scientific">Leeuwenhoekiella aestuarii</name>
    <dbReference type="NCBI Taxonomy" id="2249426"/>
    <lineage>
        <taxon>Bacteria</taxon>
        <taxon>Pseudomonadati</taxon>
        <taxon>Bacteroidota</taxon>
        <taxon>Flavobacteriia</taxon>
        <taxon>Flavobacteriales</taxon>
        <taxon>Flavobacteriaceae</taxon>
        <taxon>Leeuwenhoekiella</taxon>
    </lineage>
</organism>
<protein>
    <recommendedName>
        <fullName evidence="3">STAS domain-containing protein</fullName>
    </recommendedName>
</protein>
<evidence type="ECO:0008006" key="3">
    <source>
        <dbReference type="Google" id="ProtNLM"/>
    </source>
</evidence>
<comment type="caution">
    <text evidence="1">The sequence shown here is derived from an EMBL/GenBank/DDBJ whole genome shotgun (WGS) entry which is preliminary data.</text>
</comment>
<gene>
    <name evidence="1" type="ORF">DSM04_102627</name>
</gene>
<proteinExistence type="predicted"/>
<reference evidence="1 2" key="1">
    <citation type="submission" date="2018-07" db="EMBL/GenBank/DDBJ databases">
        <title>Leeuwenhoekiella genomics.</title>
        <authorList>
            <person name="Tahon G."/>
            <person name="Willems A."/>
        </authorList>
    </citation>
    <scope>NUCLEOTIDE SEQUENCE [LARGE SCALE GENOMIC DNA]</scope>
    <source>
        <strain evidence="1 2">R-50232</strain>
    </source>
</reference>
<name>A0A4Q0NY99_9FLAO</name>
<sequence length="106" mass="11770">MYSFITTPQSIQIRGILKAQSVCELAATINEDFRNQKKITIDLSVLNELTLTTVMKLVQLQNNYRNSGKLILFRGVENASVLGSFGLAGKKYLLDNKDFTAPMLAA</sequence>
<accession>A0A4Q0NY99</accession>
<keyword evidence="2" id="KW-1185">Reference proteome</keyword>
<dbReference type="Proteomes" id="UP000289821">
    <property type="component" value="Unassembled WGS sequence"/>
</dbReference>
<dbReference type="EMBL" id="QOVI01000002">
    <property type="protein sequence ID" value="RXG17044.1"/>
    <property type="molecule type" value="Genomic_DNA"/>
</dbReference>
<dbReference type="OrthoDB" id="1446590at2"/>